<dbReference type="GO" id="GO:0016811">
    <property type="term" value="F:hydrolase activity, acting on carbon-nitrogen (but not peptide) bonds, in linear amides"/>
    <property type="evidence" value="ECO:0007669"/>
    <property type="project" value="InterPro"/>
</dbReference>
<dbReference type="Gene3D" id="3.60.110.10">
    <property type="entry name" value="Carbon-nitrogen hydrolase"/>
    <property type="match status" value="1"/>
</dbReference>
<keyword evidence="5" id="KW-0812">Transmembrane</keyword>
<dbReference type="PANTHER" id="PTHR10609">
    <property type="entry name" value="BIOTINIDASE-RELATED"/>
    <property type="match status" value="1"/>
</dbReference>
<feature type="transmembrane region" description="Helical" evidence="5">
    <location>
        <begin position="555"/>
        <end position="576"/>
    </location>
</feature>
<evidence type="ECO:0000256" key="3">
    <source>
        <dbReference type="ARBA" id="ARBA00022801"/>
    </source>
</evidence>
<dbReference type="AlphaFoldDB" id="W8CEE0"/>
<organism evidence="8">
    <name type="scientific">Ceratitis capitata</name>
    <name type="common">Mediterranean fruit fly</name>
    <name type="synonym">Tephritis capitata</name>
    <dbReference type="NCBI Taxonomy" id="7213"/>
    <lineage>
        <taxon>Eukaryota</taxon>
        <taxon>Metazoa</taxon>
        <taxon>Ecdysozoa</taxon>
        <taxon>Arthropoda</taxon>
        <taxon>Hexapoda</taxon>
        <taxon>Insecta</taxon>
        <taxon>Pterygota</taxon>
        <taxon>Neoptera</taxon>
        <taxon>Endopterygota</taxon>
        <taxon>Diptera</taxon>
        <taxon>Brachycera</taxon>
        <taxon>Muscomorpha</taxon>
        <taxon>Tephritoidea</taxon>
        <taxon>Tephritidae</taxon>
        <taxon>Ceratitis</taxon>
        <taxon>Ceratitis</taxon>
    </lineage>
</organism>
<evidence type="ECO:0000256" key="5">
    <source>
        <dbReference type="SAM" id="Phobius"/>
    </source>
</evidence>
<dbReference type="Pfam" id="PF00795">
    <property type="entry name" value="CN_hydrolase"/>
    <property type="match status" value="1"/>
</dbReference>
<comment type="similarity">
    <text evidence="1">Belongs to the carbon-nitrogen hydrolase superfamily. BTD/VNN family.</text>
</comment>
<sequence>MIKNAFNILSVYTFLAFLITNQSALTLVTAARINSRDADTNSSDYYTAGVVEFRSATGASDGLEDNLAGYLDIINSEEAASTDIIVFPESTLNSNAPTYVPDPLTNELESPCLTANSSNYSDFLVQLSCAARTVRKYVVINLTERAKCVQTEEDPRPCAPNGLNIFNTNVVFDREGRVISRYRKWNLYGEPKNQTAKVEYGLFGTDFGVVFGHFICFDILFYEPAQRLVNLGYTDFIFPTMWFSQLPFLTGVQFQQSWAYANDINFLAAGSSYPGVGSTGTGIYAGRSGPLVSVMNTGEGERRLYVAQVPKKKSYREATRVARQINELAIELDAKAEHNSQADIFLKRDYLEQYENVVIDLEANVNNSAEYEVCYKTFCCHFELQWHELAHGNASQYYTYRLGAYEGMRNENGADGTNALRNCALFPCTGDDLTTCGRLFPGDVVQEPRIAFDRIVIEGNFQKGYPSLLMPNSLRDDLMPLGVNEFEWDEFDDWSGTEIVRHVRYALNTTTSNLLTFAIYGNFFDGEGFINSSSTLGTSTTTLASPNDSDGGGGGAGALFQPVLMIGILVVLLGVAL</sequence>
<dbReference type="PANTHER" id="PTHR10609:SF14">
    <property type="entry name" value="BIOTINIDASE"/>
    <property type="match status" value="1"/>
</dbReference>
<keyword evidence="5" id="KW-1133">Transmembrane helix</keyword>
<evidence type="ECO:0000259" key="7">
    <source>
        <dbReference type="PROSITE" id="PS50263"/>
    </source>
</evidence>
<evidence type="ECO:0000256" key="6">
    <source>
        <dbReference type="SAM" id="SignalP"/>
    </source>
</evidence>
<dbReference type="OrthoDB" id="10250282at2759"/>
<keyword evidence="3" id="KW-0378">Hydrolase</keyword>
<evidence type="ECO:0000256" key="1">
    <source>
        <dbReference type="ARBA" id="ARBA00008225"/>
    </source>
</evidence>
<feature type="chain" id="PRO_5004909901" evidence="6">
    <location>
        <begin position="31"/>
        <end position="577"/>
    </location>
</feature>
<evidence type="ECO:0000313" key="8">
    <source>
        <dbReference type="EMBL" id="JAC06195.1"/>
    </source>
</evidence>
<keyword evidence="5" id="KW-0472">Membrane</keyword>
<dbReference type="EMBL" id="GAMC01000361">
    <property type="protein sequence ID" value="JAC06195.1"/>
    <property type="molecule type" value="mRNA"/>
</dbReference>
<feature type="domain" description="CN hydrolase" evidence="7">
    <location>
        <begin position="46"/>
        <end position="311"/>
    </location>
</feature>
<dbReference type="InterPro" id="IPR036526">
    <property type="entry name" value="C-N_Hydrolase_sf"/>
</dbReference>
<keyword evidence="4" id="KW-0325">Glycoprotein</keyword>
<dbReference type="PROSITE" id="PS50263">
    <property type="entry name" value="CN_HYDROLASE"/>
    <property type="match status" value="1"/>
</dbReference>
<gene>
    <name evidence="8" type="primary">VNNL1</name>
</gene>
<reference evidence="8" key="1">
    <citation type="submission" date="2013-07" db="EMBL/GenBank/DDBJ databases">
        <authorList>
            <person name="Geib S."/>
        </authorList>
    </citation>
    <scope>NUCLEOTIDE SEQUENCE</scope>
</reference>
<dbReference type="InterPro" id="IPR012101">
    <property type="entry name" value="Biotinidase-like_euk"/>
</dbReference>
<proteinExistence type="evidence at transcript level"/>
<accession>W8CEE0</accession>
<dbReference type="CDD" id="cd07567">
    <property type="entry name" value="biotinidase_like"/>
    <property type="match status" value="1"/>
</dbReference>
<evidence type="ECO:0000256" key="2">
    <source>
        <dbReference type="ARBA" id="ARBA00022729"/>
    </source>
</evidence>
<evidence type="ECO:0000256" key="4">
    <source>
        <dbReference type="ARBA" id="ARBA00023180"/>
    </source>
</evidence>
<keyword evidence="2 6" id="KW-0732">Signal</keyword>
<dbReference type="SUPFAM" id="SSF56317">
    <property type="entry name" value="Carbon-nitrogen hydrolase"/>
    <property type="match status" value="1"/>
</dbReference>
<protein>
    <submittedName>
        <fullName evidence="8">Vanin-like protein 1</fullName>
    </submittedName>
</protein>
<dbReference type="Pfam" id="PF19018">
    <property type="entry name" value="Vanin_C"/>
    <property type="match status" value="1"/>
</dbReference>
<dbReference type="InterPro" id="IPR043957">
    <property type="entry name" value="Vanin_C"/>
</dbReference>
<reference evidence="8" key="2">
    <citation type="journal article" date="2014" name="BMC Genomics">
        <title>A genomic perspective to assessing quality of mass-reared SIT flies used in Mediterranean fruit fly (Ceratitis capitata) eradication in California.</title>
        <authorList>
            <person name="Calla B."/>
            <person name="Hall B."/>
            <person name="Hou S."/>
            <person name="Geib S.M."/>
        </authorList>
    </citation>
    <scope>NUCLEOTIDE SEQUENCE</scope>
</reference>
<feature type="signal peptide" evidence="6">
    <location>
        <begin position="1"/>
        <end position="30"/>
    </location>
</feature>
<dbReference type="InterPro" id="IPR040154">
    <property type="entry name" value="Biotinidase/VNN"/>
</dbReference>
<name>W8CEE0_CERCA</name>
<dbReference type="InterPro" id="IPR003010">
    <property type="entry name" value="C-N_Hydrolase"/>
</dbReference>